<gene>
    <name evidence="2" type="ORF">ONE63_009072</name>
</gene>
<keyword evidence="3" id="KW-1185">Reference proteome</keyword>
<organism evidence="2 3">
    <name type="scientific">Megalurothrips usitatus</name>
    <name type="common">bean blossom thrips</name>
    <dbReference type="NCBI Taxonomy" id="439358"/>
    <lineage>
        <taxon>Eukaryota</taxon>
        <taxon>Metazoa</taxon>
        <taxon>Ecdysozoa</taxon>
        <taxon>Arthropoda</taxon>
        <taxon>Hexapoda</taxon>
        <taxon>Insecta</taxon>
        <taxon>Pterygota</taxon>
        <taxon>Neoptera</taxon>
        <taxon>Paraneoptera</taxon>
        <taxon>Thysanoptera</taxon>
        <taxon>Terebrantia</taxon>
        <taxon>Thripoidea</taxon>
        <taxon>Thripidae</taxon>
        <taxon>Megalurothrips</taxon>
    </lineage>
</organism>
<evidence type="ECO:0000313" key="3">
    <source>
        <dbReference type="Proteomes" id="UP001075354"/>
    </source>
</evidence>
<feature type="region of interest" description="Disordered" evidence="1">
    <location>
        <begin position="199"/>
        <end position="225"/>
    </location>
</feature>
<protein>
    <submittedName>
        <fullName evidence="2">Uncharacterized protein</fullName>
    </submittedName>
</protein>
<name>A0AAV7XIF0_9NEOP</name>
<feature type="compositionally biased region" description="Low complexity" evidence="1">
    <location>
        <begin position="268"/>
        <end position="290"/>
    </location>
</feature>
<sequence length="303" mass="32546">MFLEPDAAPSPTGEPAAPAANADAAGQPQNLFPAFQPLFPLGHSRPALYQEPTFPQRQALLRPQQYSPFAVPLAEAREPRLDQGGYGHAGPHAFRIAAAPAELHANALLGSGNFGVIHGGTFYGEEKESQDYEAPLHSFYGGNGHGRPAFYRGNPEPQRYRTAEDFFANFRDFADISTPTKSSFSEYYVVYVNRNASRADPGTVVGPEGRPPTSAAPATHAARPNNIFERLAQIDRHSNKDGEEAPKKKLSLAKRKLALLDKKKAPKKTSSSSASSSAAAATSSRESTAAVRDALHEPLLALS</sequence>
<dbReference type="EMBL" id="JAPTSV010000007">
    <property type="protein sequence ID" value="KAJ1525880.1"/>
    <property type="molecule type" value="Genomic_DNA"/>
</dbReference>
<feature type="compositionally biased region" description="Low complexity" evidence="1">
    <location>
        <begin position="15"/>
        <end position="25"/>
    </location>
</feature>
<reference evidence="2" key="1">
    <citation type="submission" date="2022-12" db="EMBL/GenBank/DDBJ databases">
        <title>Chromosome-level genome assembly of the bean flower thrips Megalurothrips usitatus.</title>
        <authorList>
            <person name="Ma L."/>
            <person name="Liu Q."/>
            <person name="Li H."/>
            <person name="Cai W."/>
        </authorList>
    </citation>
    <scope>NUCLEOTIDE SEQUENCE</scope>
    <source>
        <strain evidence="2">Cailab_2022a</strain>
    </source>
</reference>
<proteinExistence type="predicted"/>
<feature type="region of interest" description="Disordered" evidence="1">
    <location>
        <begin position="1"/>
        <end position="33"/>
    </location>
</feature>
<feature type="region of interest" description="Disordered" evidence="1">
    <location>
        <begin position="259"/>
        <end position="290"/>
    </location>
</feature>
<dbReference type="AlphaFoldDB" id="A0AAV7XIF0"/>
<dbReference type="Proteomes" id="UP001075354">
    <property type="component" value="Chromosome 7"/>
</dbReference>
<evidence type="ECO:0000256" key="1">
    <source>
        <dbReference type="SAM" id="MobiDB-lite"/>
    </source>
</evidence>
<comment type="caution">
    <text evidence="2">The sequence shown here is derived from an EMBL/GenBank/DDBJ whole genome shotgun (WGS) entry which is preliminary data.</text>
</comment>
<feature type="compositionally biased region" description="Low complexity" evidence="1">
    <location>
        <begin position="211"/>
        <end position="224"/>
    </location>
</feature>
<accession>A0AAV7XIF0</accession>
<evidence type="ECO:0000313" key="2">
    <source>
        <dbReference type="EMBL" id="KAJ1525880.1"/>
    </source>
</evidence>